<keyword evidence="8" id="KW-0675">Receptor</keyword>
<evidence type="ECO:0008006" key="14">
    <source>
        <dbReference type="Google" id="ProtNLM"/>
    </source>
</evidence>
<keyword evidence="3" id="KW-0716">Sensory transduction</keyword>
<evidence type="ECO:0000313" key="13">
    <source>
        <dbReference type="Proteomes" id="UP001153737"/>
    </source>
</evidence>
<dbReference type="OrthoDB" id="7545962at2759"/>
<dbReference type="PANTHER" id="PTHR21137:SF35">
    <property type="entry name" value="ODORANT RECEPTOR 19A-RELATED"/>
    <property type="match status" value="1"/>
</dbReference>
<feature type="transmembrane region" description="Helical" evidence="10">
    <location>
        <begin position="356"/>
        <end position="374"/>
    </location>
</feature>
<evidence type="ECO:0000256" key="9">
    <source>
        <dbReference type="ARBA" id="ARBA00023224"/>
    </source>
</evidence>
<evidence type="ECO:0000256" key="1">
    <source>
        <dbReference type="ARBA" id="ARBA00004651"/>
    </source>
</evidence>
<organism evidence="12 13">
    <name type="scientific">Phaedon cochleariae</name>
    <name type="common">Mustard beetle</name>
    <dbReference type="NCBI Taxonomy" id="80249"/>
    <lineage>
        <taxon>Eukaryota</taxon>
        <taxon>Metazoa</taxon>
        <taxon>Ecdysozoa</taxon>
        <taxon>Arthropoda</taxon>
        <taxon>Hexapoda</taxon>
        <taxon>Insecta</taxon>
        <taxon>Pterygota</taxon>
        <taxon>Neoptera</taxon>
        <taxon>Endopterygota</taxon>
        <taxon>Coleoptera</taxon>
        <taxon>Polyphaga</taxon>
        <taxon>Cucujiformia</taxon>
        <taxon>Chrysomeloidea</taxon>
        <taxon>Chrysomelidae</taxon>
        <taxon>Chrysomelinae</taxon>
        <taxon>Chrysomelini</taxon>
        <taxon>Phaedon</taxon>
    </lineage>
</organism>
<keyword evidence="2" id="KW-1003">Cell membrane</keyword>
<dbReference type="Pfam" id="PF02949">
    <property type="entry name" value="7tm_6"/>
    <property type="match status" value="1"/>
</dbReference>
<gene>
    <name evidence="12" type="ORF">PHAECO_LOCUS10368</name>
</gene>
<dbReference type="GO" id="GO:0005549">
    <property type="term" value="F:odorant binding"/>
    <property type="evidence" value="ECO:0007669"/>
    <property type="project" value="InterPro"/>
</dbReference>
<evidence type="ECO:0000256" key="10">
    <source>
        <dbReference type="SAM" id="Phobius"/>
    </source>
</evidence>
<evidence type="ECO:0000256" key="3">
    <source>
        <dbReference type="ARBA" id="ARBA00022606"/>
    </source>
</evidence>
<proteinExistence type="predicted"/>
<sequence>KSNRFKCFALLALSTVNAAEDKKKDGVSAIKSKRHIGYGYGGLINGIESYSAYSAQVPHTVEDRVQTQHVQVAVPQPYPVTVDRPVAVPQAVPVDVPRPYEVPVHVRVPVDVPRPYAVNVPVPVAVKEQENVPVEVPRPYPVEVINRVPVEVLRRVVVKEPVAVRVSIPQPYPVEVPTPVQVRVRTPVYVKERQYVHTYEPQHSYSYGLANSYGYGLGNSYGLQRSYGYGLVPVPILATIQLIVARETNLAKISDTLFVILEVGICILKFLPFKNRQDDIKRTIHTVNSDNFNRATGDQSHIIEEAVKSCRRMFVIFMILCLGSLFTWPIKVLFYERRRFPIDVWLPFEPFEDIRVYLGVFLCIFIATGNAPIGNAAVDTLIPGLILHAATQIRIIKDKLEKLGRMVEKDIPEECKDISLREKDDLKNAMIYRNICDNIEHYETIYQ</sequence>
<evidence type="ECO:0000313" key="12">
    <source>
        <dbReference type="EMBL" id="CAG9822721.1"/>
    </source>
</evidence>
<feature type="signal peptide" evidence="11">
    <location>
        <begin position="1"/>
        <end position="19"/>
    </location>
</feature>
<reference evidence="12" key="2">
    <citation type="submission" date="2022-10" db="EMBL/GenBank/DDBJ databases">
        <authorList>
            <consortium name="ENA_rothamsted_submissions"/>
            <consortium name="culmorum"/>
            <person name="King R."/>
        </authorList>
    </citation>
    <scope>NUCLEOTIDE SEQUENCE</scope>
</reference>
<keyword evidence="13" id="KW-1185">Reference proteome</keyword>
<comment type="subcellular location">
    <subcellularLocation>
        <location evidence="1">Cell membrane</location>
        <topology evidence="1">Multi-pass membrane protein</topology>
    </subcellularLocation>
</comment>
<feature type="chain" id="PRO_5040483555" description="Odorant receptor" evidence="11">
    <location>
        <begin position="20"/>
        <end position="447"/>
    </location>
</feature>
<accession>A0A9N9SJS6</accession>
<protein>
    <recommendedName>
        <fullName evidence="14">Odorant receptor</fullName>
    </recommendedName>
</protein>
<dbReference type="InterPro" id="IPR004117">
    <property type="entry name" value="7tm6_olfct_rcpt"/>
</dbReference>
<evidence type="ECO:0000256" key="2">
    <source>
        <dbReference type="ARBA" id="ARBA00022475"/>
    </source>
</evidence>
<dbReference type="PANTHER" id="PTHR21137">
    <property type="entry name" value="ODORANT RECEPTOR"/>
    <property type="match status" value="1"/>
</dbReference>
<dbReference type="AlphaFoldDB" id="A0A9N9SJS6"/>
<evidence type="ECO:0000256" key="11">
    <source>
        <dbReference type="SAM" id="SignalP"/>
    </source>
</evidence>
<dbReference type="GO" id="GO:0005886">
    <property type="term" value="C:plasma membrane"/>
    <property type="evidence" value="ECO:0007669"/>
    <property type="project" value="UniProtKB-SubCell"/>
</dbReference>
<dbReference type="Proteomes" id="UP001153737">
    <property type="component" value="Chromosome 6"/>
</dbReference>
<feature type="non-terminal residue" evidence="12">
    <location>
        <position position="1"/>
    </location>
</feature>
<dbReference type="GO" id="GO:0007165">
    <property type="term" value="P:signal transduction"/>
    <property type="evidence" value="ECO:0007669"/>
    <property type="project" value="UniProtKB-KW"/>
</dbReference>
<keyword evidence="4 10" id="KW-0812">Transmembrane</keyword>
<evidence type="ECO:0000256" key="7">
    <source>
        <dbReference type="ARBA" id="ARBA00023136"/>
    </source>
</evidence>
<keyword evidence="5" id="KW-0552">Olfaction</keyword>
<evidence type="ECO:0000256" key="4">
    <source>
        <dbReference type="ARBA" id="ARBA00022692"/>
    </source>
</evidence>
<dbReference type="EMBL" id="OU896712">
    <property type="protein sequence ID" value="CAG9822721.1"/>
    <property type="molecule type" value="Genomic_DNA"/>
</dbReference>
<evidence type="ECO:0000256" key="6">
    <source>
        <dbReference type="ARBA" id="ARBA00022989"/>
    </source>
</evidence>
<evidence type="ECO:0000256" key="8">
    <source>
        <dbReference type="ARBA" id="ARBA00023170"/>
    </source>
</evidence>
<feature type="transmembrane region" description="Helical" evidence="10">
    <location>
        <begin position="313"/>
        <end position="335"/>
    </location>
</feature>
<keyword evidence="9" id="KW-0807">Transducer</keyword>
<evidence type="ECO:0000256" key="5">
    <source>
        <dbReference type="ARBA" id="ARBA00022725"/>
    </source>
</evidence>
<dbReference type="GO" id="GO:0004984">
    <property type="term" value="F:olfactory receptor activity"/>
    <property type="evidence" value="ECO:0007669"/>
    <property type="project" value="InterPro"/>
</dbReference>
<reference evidence="12" key="1">
    <citation type="submission" date="2022-01" db="EMBL/GenBank/DDBJ databases">
        <authorList>
            <person name="King R."/>
        </authorList>
    </citation>
    <scope>NUCLEOTIDE SEQUENCE</scope>
</reference>
<keyword evidence="11" id="KW-0732">Signal</keyword>
<keyword evidence="6 10" id="KW-1133">Transmembrane helix</keyword>
<name>A0A9N9SJS6_PHACE</name>
<keyword evidence="7 10" id="KW-0472">Membrane</keyword>